<proteinExistence type="predicted"/>
<dbReference type="EMBL" id="JBAWSV010000001">
    <property type="protein sequence ID" value="MEI4828001.1"/>
    <property type="molecule type" value="Genomic_DNA"/>
</dbReference>
<dbReference type="Pfam" id="PF11755">
    <property type="entry name" value="DUF3311"/>
    <property type="match status" value="1"/>
</dbReference>
<accession>A0ABU8FPV3</accession>
<keyword evidence="3" id="KW-1185">Reference proteome</keyword>
<reference evidence="2 3" key="1">
    <citation type="submission" date="2024-01" db="EMBL/GenBank/DDBJ databases">
        <title>Seven novel Bacillus-like species.</title>
        <authorList>
            <person name="Liu G."/>
        </authorList>
    </citation>
    <scope>NUCLEOTIDE SEQUENCE [LARGE SCALE GENOMIC DNA]</scope>
    <source>
        <strain evidence="2 3">FJAT-53711</strain>
    </source>
</reference>
<dbReference type="Proteomes" id="UP001367922">
    <property type="component" value="Unassembled WGS sequence"/>
</dbReference>
<sequence length="58" mass="6518">MLPFIGMLGGIPFVNKVTPFVLGMPFVLFWFVLWVVLTSIVMAIIYRIDPDNGEGDTE</sequence>
<feature type="transmembrane region" description="Helical" evidence="1">
    <location>
        <begin position="20"/>
        <end position="46"/>
    </location>
</feature>
<evidence type="ECO:0000313" key="2">
    <source>
        <dbReference type="EMBL" id="MEI4828001.1"/>
    </source>
</evidence>
<keyword evidence="1" id="KW-0812">Transmembrane</keyword>
<protein>
    <submittedName>
        <fullName evidence="2">DUF3311 domain-containing protein</fullName>
    </submittedName>
</protein>
<keyword evidence="1" id="KW-1133">Transmembrane helix</keyword>
<evidence type="ECO:0000313" key="3">
    <source>
        <dbReference type="Proteomes" id="UP001367922"/>
    </source>
</evidence>
<evidence type="ECO:0000256" key="1">
    <source>
        <dbReference type="SAM" id="Phobius"/>
    </source>
</evidence>
<organism evidence="2 3">
    <name type="scientific">Bacillus yunxiaonensis</name>
    <dbReference type="NCBI Taxonomy" id="3127665"/>
    <lineage>
        <taxon>Bacteria</taxon>
        <taxon>Bacillati</taxon>
        <taxon>Bacillota</taxon>
        <taxon>Bacilli</taxon>
        <taxon>Bacillales</taxon>
        <taxon>Bacillaceae</taxon>
        <taxon>Bacillus</taxon>
    </lineage>
</organism>
<dbReference type="PANTHER" id="PTHR40034">
    <property type="entry name" value="BSL5891 PROTEIN"/>
    <property type="match status" value="1"/>
</dbReference>
<name>A0ABU8FPV3_9BACI</name>
<comment type="caution">
    <text evidence="2">The sequence shown here is derived from an EMBL/GenBank/DDBJ whole genome shotgun (WGS) entry which is preliminary data.</text>
</comment>
<keyword evidence="1" id="KW-0472">Membrane</keyword>
<dbReference type="PANTHER" id="PTHR40034:SF1">
    <property type="entry name" value="BSL5891 PROTEIN"/>
    <property type="match status" value="1"/>
</dbReference>
<gene>
    <name evidence="2" type="ORF">WAX78_00750</name>
</gene>
<dbReference type="InterPro" id="IPR021741">
    <property type="entry name" value="DUF3311"/>
</dbReference>